<feature type="non-terminal residue" evidence="15">
    <location>
        <position position="767"/>
    </location>
</feature>
<proteinExistence type="predicted"/>
<dbReference type="EMBL" id="AUSU01007084">
    <property type="protein sequence ID" value="EPS61092.1"/>
    <property type="molecule type" value="Genomic_DNA"/>
</dbReference>
<keyword evidence="7" id="KW-0547">Nucleotide-binding</keyword>
<dbReference type="CDD" id="cd10422">
    <property type="entry name" value="RNase_Ire1"/>
    <property type="match status" value="1"/>
</dbReference>
<dbReference type="FunFam" id="1.10.510.10:FF:000463">
    <property type="entry name" value="Serine/threonine-protein kinase/endoribonuclease IRE1a"/>
    <property type="match status" value="1"/>
</dbReference>
<dbReference type="Pfam" id="PF06479">
    <property type="entry name" value="Ribonuc_2-5A"/>
    <property type="match status" value="1"/>
</dbReference>
<dbReference type="GO" id="GO:0004521">
    <property type="term" value="F:RNA endonuclease activity"/>
    <property type="evidence" value="ECO:0007669"/>
    <property type="project" value="InterPro"/>
</dbReference>
<evidence type="ECO:0000256" key="10">
    <source>
        <dbReference type="ARBA" id="ARBA00022989"/>
    </source>
</evidence>
<dbReference type="PANTHER" id="PTHR13954">
    <property type="entry name" value="IRE1-RELATED"/>
    <property type="match status" value="1"/>
</dbReference>
<keyword evidence="11" id="KW-0472">Membrane</keyword>
<feature type="region of interest" description="Disordered" evidence="12">
    <location>
        <begin position="304"/>
        <end position="330"/>
    </location>
</feature>
<dbReference type="GO" id="GO:0006397">
    <property type="term" value="P:mRNA processing"/>
    <property type="evidence" value="ECO:0007669"/>
    <property type="project" value="InterPro"/>
</dbReference>
<evidence type="ECO:0000256" key="9">
    <source>
        <dbReference type="ARBA" id="ARBA00022840"/>
    </source>
</evidence>
<dbReference type="Gene3D" id="3.30.200.20">
    <property type="entry name" value="Phosphorylase Kinase, domain 1"/>
    <property type="match status" value="1"/>
</dbReference>
<organism evidence="15 16">
    <name type="scientific">Genlisea aurea</name>
    <dbReference type="NCBI Taxonomy" id="192259"/>
    <lineage>
        <taxon>Eukaryota</taxon>
        <taxon>Viridiplantae</taxon>
        <taxon>Streptophyta</taxon>
        <taxon>Embryophyta</taxon>
        <taxon>Tracheophyta</taxon>
        <taxon>Spermatophyta</taxon>
        <taxon>Magnoliopsida</taxon>
        <taxon>eudicotyledons</taxon>
        <taxon>Gunneridae</taxon>
        <taxon>Pentapetalae</taxon>
        <taxon>asterids</taxon>
        <taxon>lamiids</taxon>
        <taxon>Lamiales</taxon>
        <taxon>Lentibulariaceae</taxon>
        <taxon>Genlisea</taxon>
    </lineage>
</organism>
<keyword evidence="16" id="KW-1185">Reference proteome</keyword>
<evidence type="ECO:0000256" key="8">
    <source>
        <dbReference type="ARBA" id="ARBA00022777"/>
    </source>
</evidence>
<feature type="domain" description="Protein kinase" evidence="13">
    <location>
        <begin position="335"/>
        <end position="628"/>
    </location>
</feature>
<keyword evidence="10" id="KW-1133">Transmembrane helix</keyword>
<dbReference type="Proteomes" id="UP000015453">
    <property type="component" value="Unassembled WGS sequence"/>
</dbReference>
<evidence type="ECO:0000256" key="2">
    <source>
        <dbReference type="ARBA" id="ARBA00012513"/>
    </source>
</evidence>
<evidence type="ECO:0000256" key="7">
    <source>
        <dbReference type="ARBA" id="ARBA00022741"/>
    </source>
</evidence>
<dbReference type="InterPro" id="IPR010513">
    <property type="entry name" value="KEN_dom"/>
</dbReference>
<dbReference type="InterPro" id="IPR038357">
    <property type="entry name" value="KEN_sf"/>
</dbReference>
<dbReference type="Gene3D" id="1.10.510.10">
    <property type="entry name" value="Transferase(Phosphotransferase) domain 1"/>
    <property type="match status" value="1"/>
</dbReference>
<dbReference type="InterPro" id="IPR045133">
    <property type="entry name" value="IRE1/2-like"/>
</dbReference>
<sequence length="767" mass="85458">MIPLWSFSTGTEIYSSYQSPVEANETSSGIDSHYFIDCGDDWELYVHSGLGKLKLTKTLEEYIASTPQIAENGEVVLGSRKTTTFLVDARTGRVIHTYHMADSTSVLRGNGLEDVYRGERYSRDDMSLYITRTDYTLTSLSSRSEKVLWNLTVAELGAAVLCRDVDESIDVESGGNLSPSDLPYNMPLPCQSRALVYRFRNQDKLAALSFPNGEALYEEKMLQPSSSSDALPPQPHAGKVVDLLTLPGNRSKSESVAVEDVRVVDQKKFGSILLFGILFSGVVIRHYVVVSGIRAKLFRKPAIVRSTPSKRKKPRKGSSSSGGGGGGGRSIGKLFVSDKEIARGSNGTVVFEGAHEGRPAAVKRLVRACNDIATKEIQNLILSDRHPNIVRWYGVEQDQDFVYLALERCACSLNDLVVSKSSSRNPASSSGRQRCYSESSAEFEIVHLEFMNGFMQEFELWNRDGSPRPLLFKLMRDVICGVAHLHELGIIHRDLKPQNVLITDERSLSAKLSDMGISKRLIGDVTSSTCHATGRGTSGWQAPEQLLHERQTRAVDLFSLGCLLFFCITGGEHPFGNALERDINISKNKFDLFLVEHIPEAADIISRLLNPVACERPSAGEVLRHPLFWNAETRLLFLRDCSDRLELEDMAKTAGSDLLKSLESIAPVALGGGGRWSDRMEAAFLDNVRRYRKYRFDSVRDLLRVIRNKMNHYGELPPEIQNIIGGFPEGFDAYFGSRFPGLLIHVYKVMFGYCCEEEGFLRYFHGS</sequence>
<evidence type="ECO:0000256" key="6">
    <source>
        <dbReference type="ARBA" id="ARBA00022729"/>
    </source>
</evidence>
<keyword evidence="6" id="KW-0732">Signal</keyword>
<dbReference type="GO" id="GO:0004674">
    <property type="term" value="F:protein serine/threonine kinase activity"/>
    <property type="evidence" value="ECO:0007669"/>
    <property type="project" value="UniProtKB-KW"/>
</dbReference>
<dbReference type="Gene3D" id="2.130.10.10">
    <property type="entry name" value="YVTN repeat-like/Quinoprotein amine dehydrogenase"/>
    <property type="match status" value="1"/>
</dbReference>
<keyword evidence="8" id="KW-0418">Kinase</keyword>
<dbReference type="PROSITE" id="PS00108">
    <property type="entry name" value="PROTEIN_KINASE_ST"/>
    <property type="match status" value="1"/>
</dbReference>
<comment type="caution">
    <text evidence="15">The sequence shown here is derived from an EMBL/GenBank/DDBJ whole genome shotgun (WGS) entry which is preliminary data.</text>
</comment>
<evidence type="ECO:0000256" key="11">
    <source>
        <dbReference type="ARBA" id="ARBA00023136"/>
    </source>
</evidence>
<protein>
    <recommendedName>
        <fullName evidence="2">non-specific serine/threonine protein kinase</fullName>
        <ecNumber evidence="2">2.7.11.1</ecNumber>
    </recommendedName>
</protein>
<dbReference type="GO" id="GO:1990604">
    <property type="term" value="C:IRE1-TRAF2-ASK1 complex"/>
    <property type="evidence" value="ECO:0007669"/>
    <property type="project" value="TreeGrafter"/>
</dbReference>
<dbReference type="InterPro" id="IPR015943">
    <property type="entry name" value="WD40/YVTN_repeat-like_dom_sf"/>
</dbReference>
<evidence type="ECO:0000256" key="1">
    <source>
        <dbReference type="ARBA" id="ARBA00004479"/>
    </source>
</evidence>
<reference evidence="15 16" key="1">
    <citation type="journal article" date="2013" name="BMC Genomics">
        <title>The miniature genome of a carnivorous plant Genlisea aurea contains a low number of genes and short non-coding sequences.</title>
        <authorList>
            <person name="Leushkin E.V."/>
            <person name="Sutormin R.A."/>
            <person name="Nabieva E.R."/>
            <person name="Penin A.A."/>
            <person name="Kondrashov A.S."/>
            <person name="Logacheva M.D."/>
        </authorList>
    </citation>
    <scope>NUCLEOTIDE SEQUENCE [LARGE SCALE GENOMIC DNA]</scope>
</reference>
<evidence type="ECO:0000256" key="3">
    <source>
        <dbReference type="ARBA" id="ARBA00022527"/>
    </source>
</evidence>
<dbReference type="InterPro" id="IPR008271">
    <property type="entry name" value="Ser/Thr_kinase_AS"/>
</dbReference>
<dbReference type="InterPro" id="IPR011009">
    <property type="entry name" value="Kinase-like_dom_sf"/>
</dbReference>
<name>S8DN01_9LAMI</name>
<keyword evidence="4" id="KW-0808">Transferase</keyword>
<dbReference type="AlphaFoldDB" id="S8DN01"/>
<dbReference type="SUPFAM" id="SSF56112">
    <property type="entry name" value="Protein kinase-like (PK-like)"/>
    <property type="match status" value="1"/>
</dbReference>
<dbReference type="PROSITE" id="PS51392">
    <property type="entry name" value="KEN"/>
    <property type="match status" value="1"/>
</dbReference>
<dbReference type="GO" id="GO:0051082">
    <property type="term" value="F:unfolded protein binding"/>
    <property type="evidence" value="ECO:0007669"/>
    <property type="project" value="TreeGrafter"/>
</dbReference>
<dbReference type="SMART" id="SM00564">
    <property type="entry name" value="PQQ"/>
    <property type="match status" value="2"/>
</dbReference>
<keyword evidence="3" id="KW-0723">Serine/threonine-protein kinase</keyword>
<dbReference type="InterPro" id="IPR018391">
    <property type="entry name" value="PQQ_b-propeller_rpt"/>
</dbReference>
<feature type="domain" description="KEN" evidence="14">
    <location>
        <begin position="631"/>
        <end position="766"/>
    </location>
</feature>
<evidence type="ECO:0000259" key="13">
    <source>
        <dbReference type="PROSITE" id="PS50011"/>
    </source>
</evidence>
<gene>
    <name evidence="15" type="ORF">M569_13708</name>
</gene>
<evidence type="ECO:0000313" key="15">
    <source>
        <dbReference type="EMBL" id="EPS61092.1"/>
    </source>
</evidence>
<dbReference type="Pfam" id="PF00069">
    <property type="entry name" value="Pkinase"/>
    <property type="match status" value="1"/>
</dbReference>
<dbReference type="SMART" id="SM00580">
    <property type="entry name" value="PUG"/>
    <property type="match status" value="1"/>
</dbReference>
<keyword evidence="9" id="KW-0067">ATP-binding</keyword>
<dbReference type="PROSITE" id="PS50011">
    <property type="entry name" value="PROTEIN_KINASE_DOM"/>
    <property type="match status" value="1"/>
</dbReference>
<dbReference type="SMART" id="SM00220">
    <property type="entry name" value="S_TKc"/>
    <property type="match status" value="1"/>
</dbReference>
<feature type="compositionally biased region" description="Gly residues" evidence="12">
    <location>
        <begin position="320"/>
        <end position="330"/>
    </location>
</feature>
<dbReference type="GO" id="GO:0005524">
    <property type="term" value="F:ATP binding"/>
    <property type="evidence" value="ECO:0007669"/>
    <property type="project" value="UniProtKB-KW"/>
</dbReference>
<evidence type="ECO:0000256" key="4">
    <source>
        <dbReference type="ARBA" id="ARBA00022679"/>
    </source>
</evidence>
<dbReference type="FunFam" id="3.30.200.20:FF:000077">
    <property type="entry name" value="Putative Serine/threonine-protein kinase/endoribonuclease IRE1"/>
    <property type="match status" value="1"/>
</dbReference>
<evidence type="ECO:0000256" key="5">
    <source>
        <dbReference type="ARBA" id="ARBA00022692"/>
    </source>
</evidence>
<accession>S8DN01</accession>
<dbReference type="EC" id="2.7.11.1" evidence="2"/>
<dbReference type="Gene3D" id="1.20.1440.180">
    <property type="entry name" value="KEN domain"/>
    <property type="match status" value="1"/>
</dbReference>
<evidence type="ECO:0000259" key="14">
    <source>
        <dbReference type="PROSITE" id="PS51392"/>
    </source>
</evidence>
<dbReference type="SUPFAM" id="SSF50998">
    <property type="entry name" value="Quinoprotein alcohol dehydrogenase-like"/>
    <property type="match status" value="1"/>
</dbReference>
<dbReference type="InterPro" id="IPR000719">
    <property type="entry name" value="Prot_kinase_dom"/>
</dbReference>
<dbReference type="GO" id="GO:0036498">
    <property type="term" value="P:IRE1-mediated unfolded protein response"/>
    <property type="evidence" value="ECO:0007669"/>
    <property type="project" value="TreeGrafter"/>
</dbReference>
<dbReference type="InterPro" id="IPR011047">
    <property type="entry name" value="Quinoprotein_ADH-like_sf"/>
</dbReference>
<dbReference type="PANTHER" id="PTHR13954:SF6">
    <property type="entry name" value="NON-SPECIFIC SERINE_THREONINE PROTEIN KINASE"/>
    <property type="match status" value="1"/>
</dbReference>
<keyword evidence="5" id="KW-0812">Transmembrane</keyword>
<comment type="subcellular location">
    <subcellularLocation>
        <location evidence="1">Membrane</location>
        <topology evidence="1">Single-pass type I membrane protein</topology>
    </subcellularLocation>
</comment>
<evidence type="ECO:0000313" key="16">
    <source>
        <dbReference type="Proteomes" id="UP000015453"/>
    </source>
</evidence>
<dbReference type="OrthoDB" id="63989at2759"/>
<evidence type="ECO:0000256" key="12">
    <source>
        <dbReference type="SAM" id="MobiDB-lite"/>
    </source>
</evidence>